<dbReference type="GO" id="GO:0009279">
    <property type="term" value="C:cell outer membrane"/>
    <property type="evidence" value="ECO:0007669"/>
    <property type="project" value="TreeGrafter"/>
</dbReference>
<evidence type="ECO:0000313" key="4">
    <source>
        <dbReference type="Proteomes" id="UP000268696"/>
    </source>
</evidence>
<evidence type="ECO:0000313" key="3">
    <source>
        <dbReference type="EMBL" id="AZE56895.1"/>
    </source>
</evidence>
<dbReference type="Proteomes" id="UP000268696">
    <property type="component" value="Chromosome"/>
</dbReference>
<gene>
    <name evidence="3" type="ORF">C4K03_4757</name>
</gene>
<dbReference type="InterPro" id="IPR043142">
    <property type="entry name" value="PapC-like_C_sf"/>
</dbReference>
<dbReference type="EMBL" id="CP027754">
    <property type="protein sequence ID" value="AZE56895.1"/>
    <property type="molecule type" value="Genomic_DNA"/>
</dbReference>
<organism evidence="3 4">
    <name type="scientific">Pseudomonas synxantha</name>
    <dbReference type="NCBI Taxonomy" id="47883"/>
    <lineage>
        <taxon>Bacteria</taxon>
        <taxon>Pseudomonadati</taxon>
        <taxon>Pseudomonadota</taxon>
        <taxon>Gammaproteobacteria</taxon>
        <taxon>Pseudomonadales</taxon>
        <taxon>Pseudomonadaceae</taxon>
        <taxon>Pseudomonas</taxon>
    </lineage>
</organism>
<dbReference type="Gene3D" id="2.60.40.2610">
    <property type="entry name" value="Outer membrane usher protein FimD, plug domain"/>
    <property type="match status" value="1"/>
</dbReference>
<name>A0A3G7UC06_9PSED</name>
<dbReference type="Pfam" id="PF13953">
    <property type="entry name" value="PapC_C"/>
    <property type="match status" value="1"/>
</dbReference>
<feature type="region of interest" description="Disordered" evidence="1">
    <location>
        <begin position="234"/>
        <end position="264"/>
    </location>
</feature>
<dbReference type="GO" id="GO:0009297">
    <property type="term" value="P:pilus assembly"/>
    <property type="evidence" value="ECO:0007669"/>
    <property type="project" value="InterPro"/>
</dbReference>
<dbReference type="InterPro" id="IPR025949">
    <property type="entry name" value="PapC-like_C"/>
</dbReference>
<feature type="domain" description="PapC-like C-terminal" evidence="2">
    <location>
        <begin position="398"/>
        <end position="461"/>
    </location>
</feature>
<dbReference type="InterPro" id="IPR000015">
    <property type="entry name" value="Fimb_usher"/>
</dbReference>
<dbReference type="Pfam" id="PF00577">
    <property type="entry name" value="Usher"/>
    <property type="match status" value="1"/>
</dbReference>
<evidence type="ECO:0000259" key="2">
    <source>
        <dbReference type="Pfam" id="PF13953"/>
    </source>
</evidence>
<accession>A0A3G7UC06</accession>
<evidence type="ECO:0000256" key="1">
    <source>
        <dbReference type="SAM" id="MobiDB-lite"/>
    </source>
</evidence>
<feature type="compositionally biased region" description="Polar residues" evidence="1">
    <location>
        <begin position="245"/>
        <end position="264"/>
    </location>
</feature>
<dbReference type="AlphaFoldDB" id="A0A3G7UC06"/>
<dbReference type="GO" id="GO:0015473">
    <property type="term" value="F:fimbrial usher porin activity"/>
    <property type="evidence" value="ECO:0007669"/>
    <property type="project" value="InterPro"/>
</dbReference>
<sequence length="477" mass="50685">MPASALLLNGNAVAPGLSFGVGKLDQNGSSEAPLLATIANGWVLNPHTSLNAGLLGSTLYRAGALGLDTQPWDSTLVSLQGTFSEDVTHNFRGASLMASLSHRLSERVSVSFNASQQTNGYRELSDALQDDDLDSTQGRSFKQFGVGVGWSTQTVGSLSLSVARSTDFNGDSTNYVRGGWSKQFGQVYVGASLERDTGTSTTEPESRFYLTVNISFGSRSVSSYVNTANNGSRAGVRYSDRSSQDRGWSLSSEQDFRNQRTSTSGAVDMVTPVSQLSGSLNRDSDNYTSWSARASGAVVAHNNGVTFSPYRVGDTFGIAKVGEEGGVRLDTPAGPTWTDTSGYAVLPSLSGYKRSSIQVDTRSLAKNVDIANAYQETEAARGSVNHVNFDVVRTRRVLLDVMDAEGNPLPGGASVFNDAGDFVTVVGEKGSVFIPDANHGGNLEVQYSGRTLCTFSLALPEKAQANELYETADAQCR</sequence>
<dbReference type="PANTHER" id="PTHR30451:SF8">
    <property type="entry name" value="FIMBRIAL USHER PROTEIN"/>
    <property type="match status" value="1"/>
</dbReference>
<reference evidence="3 4" key="1">
    <citation type="submission" date="2018-03" db="EMBL/GenBank/DDBJ databases">
        <title>Diversity of phytobeneficial traits revealed by whole-genome analysis of worldwide-isolated phenazine-producing Pseudomonas spp.</title>
        <authorList>
            <person name="Biessy A."/>
            <person name="Novinscak A."/>
            <person name="Blom J."/>
            <person name="Leger G."/>
            <person name="Thomashow L.S."/>
            <person name="Cazorla F.M."/>
            <person name="Josic D."/>
            <person name="Filion M."/>
        </authorList>
    </citation>
    <scope>NUCLEOTIDE SEQUENCE [LARGE SCALE GENOMIC DNA]</scope>
    <source>
        <strain evidence="3 4">30B</strain>
    </source>
</reference>
<proteinExistence type="predicted"/>
<dbReference type="PANTHER" id="PTHR30451">
    <property type="entry name" value="OUTER MEMBRANE USHER PROTEIN"/>
    <property type="match status" value="1"/>
</dbReference>
<dbReference type="InterPro" id="IPR042186">
    <property type="entry name" value="FimD_plug_dom"/>
</dbReference>
<protein>
    <submittedName>
        <fullName evidence="3">Putative outer membrane usher protein YhcD</fullName>
    </submittedName>
</protein>
<dbReference type="Gene3D" id="2.60.40.2070">
    <property type="match status" value="1"/>
</dbReference>